<evidence type="ECO:0000313" key="2">
    <source>
        <dbReference type="Proteomes" id="UP000487117"/>
    </source>
</evidence>
<proteinExistence type="predicted"/>
<dbReference type="EMBL" id="WNDS01000003">
    <property type="protein sequence ID" value="KAF1015052.1"/>
    <property type="molecule type" value="Genomic_DNA"/>
</dbReference>
<protein>
    <submittedName>
        <fullName evidence="1">Uncharacterized protein</fullName>
    </submittedName>
</protein>
<dbReference type="InterPro" id="IPR021831">
    <property type="entry name" value="ParD-like"/>
</dbReference>
<dbReference type="Pfam" id="PF11903">
    <property type="entry name" value="ParD_like"/>
    <property type="match status" value="1"/>
</dbReference>
<reference evidence="2" key="1">
    <citation type="journal article" date="2020" name="MBio">
        <title>Horizontal gene transfer to a defensive symbiont with a reduced genome amongst a multipartite beetle microbiome.</title>
        <authorList>
            <person name="Waterworth S.C."/>
            <person name="Florez L.V."/>
            <person name="Rees E.R."/>
            <person name="Hertweck C."/>
            <person name="Kaltenpoth M."/>
            <person name="Kwan J.C."/>
        </authorList>
    </citation>
    <scope>NUCLEOTIDE SEQUENCE [LARGE SCALE GENOMIC DNA]</scope>
</reference>
<name>A0A7V8FGG7_STEMA</name>
<dbReference type="AlphaFoldDB" id="A0A7V8FGG7"/>
<organism evidence="1 2">
    <name type="scientific">Stenotrophomonas maltophilia</name>
    <name type="common">Pseudomonas maltophilia</name>
    <name type="synonym">Xanthomonas maltophilia</name>
    <dbReference type="NCBI Taxonomy" id="40324"/>
    <lineage>
        <taxon>Bacteria</taxon>
        <taxon>Pseudomonadati</taxon>
        <taxon>Pseudomonadota</taxon>
        <taxon>Gammaproteobacteria</taxon>
        <taxon>Lysobacterales</taxon>
        <taxon>Lysobacteraceae</taxon>
        <taxon>Stenotrophomonas</taxon>
        <taxon>Stenotrophomonas maltophilia group</taxon>
    </lineage>
</organism>
<evidence type="ECO:0000313" key="1">
    <source>
        <dbReference type="EMBL" id="KAF1015052.1"/>
    </source>
</evidence>
<gene>
    <name evidence="1" type="ORF">GAK31_02540</name>
</gene>
<dbReference type="Proteomes" id="UP000487117">
    <property type="component" value="Unassembled WGS sequence"/>
</dbReference>
<comment type="caution">
    <text evidence="1">The sequence shown here is derived from an EMBL/GenBank/DDBJ whole genome shotgun (WGS) entry which is preliminary data.</text>
</comment>
<accession>A0A7V8FGG7</accession>
<sequence>MGIVNIDDALHDQLRRACTVSHRSINAQANF</sequence>